<dbReference type="InterPro" id="IPR028082">
    <property type="entry name" value="Peripla_BP_I"/>
</dbReference>
<dbReference type="GO" id="GO:0006865">
    <property type="term" value="P:amino acid transport"/>
    <property type="evidence" value="ECO:0007669"/>
    <property type="project" value="UniProtKB-KW"/>
</dbReference>
<evidence type="ECO:0000313" key="5">
    <source>
        <dbReference type="EMBL" id="MBB4194467.1"/>
    </source>
</evidence>
<dbReference type="InterPro" id="IPR006311">
    <property type="entry name" value="TAT_signal"/>
</dbReference>
<dbReference type="Proteomes" id="UP000524492">
    <property type="component" value="Unassembled WGS sequence"/>
</dbReference>
<comment type="similarity">
    <text evidence="1">Belongs to the leucine-binding protein family.</text>
</comment>
<reference evidence="5 6" key="1">
    <citation type="submission" date="2020-08" db="EMBL/GenBank/DDBJ databases">
        <title>Genomic Encyclopedia of Type Strains, Phase IV (KMG-V): Genome sequencing to study the core and pangenomes of soil and plant-associated prokaryotes.</title>
        <authorList>
            <person name="Whitman W."/>
        </authorList>
    </citation>
    <scope>NUCLEOTIDE SEQUENCE [LARGE SCALE GENOMIC DNA]</scope>
    <source>
        <strain evidence="5 6">SEMIA 4074</strain>
    </source>
</reference>
<accession>A0A7W6QBG0</accession>
<sequence>MAEAMKGRGVSRRQLIKNTALVGGAAALGLPMPSILRAQETAIKIGYITSISGPRATFSEPAEYNVNKIKALFKDGLEIGGKKYPIEILMRDQQSNPTRAGEVGRDLITQDKVDILLADDGDSHFAAGEIADQQGVPFVSTINQWEPFIFARNSTPDKGYPWSFMFAFGATDVAKTYVGLWDSLPTNKKIGLLFLDIPPGHAFGSTENGIPAFLKQKGYNVVDGGFVRFDSDDFSSQIAMFKEASCDIVAGFLLDSHFQTFWGQAVQSGFMPKVVTFAGPFLFPTSLVALGDQGDGMSGEVWWTPDVPFKSSLTGQTAREIANDWENETGLQWTQPLGYMHALYEVGVAALRHAKDPRDKEGIREGIRQMALDTVVGPVNFRDSKIKSVAVTEVAMGQWRKTAEGSKFPYEFDTVYADPVLAPNLKPNAKMRLLGEG</sequence>
<dbReference type="PANTHER" id="PTHR30483">
    <property type="entry name" value="LEUCINE-SPECIFIC-BINDING PROTEIN"/>
    <property type="match status" value="1"/>
</dbReference>
<dbReference type="PANTHER" id="PTHR30483:SF6">
    <property type="entry name" value="PERIPLASMIC BINDING PROTEIN OF ABC TRANSPORTER FOR NATURAL AMINO ACIDS"/>
    <property type="match status" value="1"/>
</dbReference>
<evidence type="ECO:0000256" key="2">
    <source>
        <dbReference type="ARBA" id="ARBA00022729"/>
    </source>
</evidence>
<dbReference type="NCBIfam" id="TIGR01409">
    <property type="entry name" value="TAT_signal_seq"/>
    <property type="match status" value="1"/>
</dbReference>
<evidence type="ECO:0000256" key="3">
    <source>
        <dbReference type="ARBA" id="ARBA00022970"/>
    </source>
</evidence>
<dbReference type="PROSITE" id="PS51318">
    <property type="entry name" value="TAT"/>
    <property type="match status" value="1"/>
</dbReference>
<evidence type="ECO:0000256" key="1">
    <source>
        <dbReference type="ARBA" id="ARBA00010062"/>
    </source>
</evidence>
<dbReference type="RefSeq" id="WP_184459106.1">
    <property type="nucleotide sequence ID" value="NZ_JACIFV010000019.1"/>
</dbReference>
<dbReference type="InterPro" id="IPR019546">
    <property type="entry name" value="TAT_signal_bac_arc"/>
</dbReference>
<dbReference type="InterPro" id="IPR028081">
    <property type="entry name" value="Leu-bd"/>
</dbReference>
<comment type="caution">
    <text evidence="5">The sequence shown here is derived from an EMBL/GenBank/DDBJ whole genome shotgun (WGS) entry which is preliminary data.</text>
</comment>
<feature type="domain" description="Leucine-binding protein" evidence="4">
    <location>
        <begin position="43"/>
        <end position="401"/>
    </location>
</feature>
<dbReference type="SUPFAM" id="SSF53822">
    <property type="entry name" value="Periplasmic binding protein-like I"/>
    <property type="match status" value="1"/>
</dbReference>
<gene>
    <name evidence="5" type="ORF">GGD53_004646</name>
</gene>
<protein>
    <submittedName>
        <fullName evidence="5">Branched-chain amino acid transport system substrate-binding protein</fullName>
    </submittedName>
</protein>
<dbReference type="CDD" id="cd06337">
    <property type="entry name" value="PBP1_ABC_ligand_binding-like"/>
    <property type="match status" value="1"/>
</dbReference>
<keyword evidence="6" id="KW-1185">Reference proteome</keyword>
<dbReference type="Gene3D" id="3.40.50.2300">
    <property type="match status" value="2"/>
</dbReference>
<evidence type="ECO:0000259" key="4">
    <source>
        <dbReference type="Pfam" id="PF13458"/>
    </source>
</evidence>
<evidence type="ECO:0000313" key="6">
    <source>
        <dbReference type="Proteomes" id="UP000524492"/>
    </source>
</evidence>
<keyword evidence="3" id="KW-0029">Amino-acid transport</keyword>
<dbReference type="InterPro" id="IPR051010">
    <property type="entry name" value="BCAA_transport"/>
</dbReference>
<organism evidence="5 6">
    <name type="scientific">Rhizobium aethiopicum</name>
    <dbReference type="NCBI Taxonomy" id="1138170"/>
    <lineage>
        <taxon>Bacteria</taxon>
        <taxon>Pseudomonadati</taxon>
        <taxon>Pseudomonadota</taxon>
        <taxon>Alphaproteobacteria</taxon>
        <taxon>Hyphomicrobiales</taxon>
        <taxon>Rhizobiaceae</taxon>
        <taxon>Rhizobium/Agrobacterium group</taxon>
        <taxon>Rhizobium</taxon>
    </lineage>
</organism>
<keyword evidence="3" id="KW-0813">Transport</keyword>
<dbReference type="AlphaFoldDB" id="A0A7W6QBG0"/>
<name>A0A7W6QBG0_9HYPH</name>
<keyword evidence="2" id="KW-0732">Signal</keyword>
<dbReference type="EMBL" id="JACIFV010000019">
    <property type="protein sequence ID" value="MBB4194467.1"/>
    <property type="molecule type" value="Genomic_DNA"/>
</dbReference>
<dbReference type="Pfam" id="PF13458">
    <property type="entry name" value="Peripla_BP_6"/>
    <property type="match status" value="1"/>
</dbReference>
<proteinExistence type="inferred from homology"/>